<dbReference type="RefSeq" id="WP_071895652.1">
    <property type="nucleotide sequence ID" value="NZ_MPIN01000001.1"/>
</dbReference>
<proteinExistence type="predicted"/>
<reference evidence="3 4" key="2">
    <citation type="submission" date="2016-12" db="EMBL/GenBank/DDBJ databases">
        <title>Draft Genome Sequence of Cystobacter ferrugineus Strain Cbfe23.</title>
        <authorList>
            <person name="Akbar S."/>
            <person name="Dowd S.E."/>
            <person name="Stevens D.C."/>
        </authorList>
    </citation>
    <scope>NUCLEOTIDE SEQUENCE [LARGE SCALE GENOMIC DNA]</scope>
    <source>
        <strain evidence="3 4">Cbfe23</strain>
    </source>
</reference>
<comment type="caution">
    <text evidence="3">The sequence shown here is derived from an EMBL/GenBank/DDBJ whole genome shotgun (WGS) entry which is preliminary data.</text>
</comment>
<evidence type="ECO:0000256" key="2">
    <source>
        <dbReference type="SAM" id="SignalP"/>
    </source>
</evidence>
<reference evidence="4" key="1">
    <citation type="submission" date="2016-11" db="EMBL/GenBank/DDBJ databases">
        <authorList>
            <person name="Shukria A."/>
            <person name="Stevens D.C."/>
        </authorList>
    </citation>
    <scope>NUCLEOTIDE SEQUENCE [LARGE SCALE GENOMIC DNA]</scope>
    <source>
        <strain evidence="4">Cbfe23</strain>
    </source>
</reference>
<evidence type="ECO:0000313" key="3">
    <source>
        <dbReference type="EMBL" id="OJH41682.1"/>
    </source>
</evidence>
<sequence>MFVSLLVASLLAVTPVESAADPSISFAQSAEGRHARLLEGVELAATFKPSQSPALRITDTHRLALADGPLLPLDTGGAVSGGTEPVLALVLGLIVGFGTGHLIAGDTSGFILFLVIDVAIIVVGSVLSALVVPWVWGLGGLGLLASHIIQGIDAYQKAGGGRIVEETRKRAVLVADVTGGREAPRVTTRAFAFSF</sequence>
<dbReference type="AlphaFoldDB" id="A0A1L9BHC6"/>
<feature type="transmembrane region" description="Helical" evidence="1">
    <location>
        <begin position="111"/>
        <end position="136"/>
    </location>
</feature>
<feature type="transmembrane region" description="Helical" evidence="1">
    <location>
        <begin position="86"/>
        <end position="104"/>
    </location>
</feature>
<name>A0A1L9BHC6_9BACT</name>
<evidence type="ECO:0000256" key="1">
    <source>
        <dbReference type="SAM" id="Phobius"/>
    </source>
</evidence>
<feature type="chain" id="PRO_5012634696" evidence="2">
    <location>
        <begin position="20"/>
        <end position="195"/>
    </location>
</feature>
<keyword evidence="2" id="KW-0732">Signal</keyword>
<gene>
    <name evidence="3" type="ORF">BON30_00060</name>
</gene>
<keyword evidence="1" id="KW-0812">Transmembrane</keyword>
<evidence type="ECO:0000313" key="4">
    <source>
        <dbReference type="Proteomes" id="UP000182229"/>
    </source>
</evidence>
<keyword evidence="4" id="KW-1185">Reference proteome</keyword>
<protein>
    <submittedName>
        <fullName evidence="3">Uncharacterized protein</fullName>
    </submittedName>
</protein>
<dbReference type="Proteomes" id="UP000182229">
    <property type="component" value="Unassembled WGS sequence"/>
</dbReference>
<accession>A0A1L9BHC6</accession>
<feature type="signal peptide" evidence="2">
    <location>
        <begin position="1"/>
        <end position="19"/>
    </location>
</feature>
<dbReference type="OrthoDB" id="5516005at2"/>
<organism evidence="3 4">
    <name type="scientific">Cystobacter ferrugineus</name>
    <dbReference type="NCBI Taxonomy" id="83449"/>
    <lineage>
        <taxon>Bacteria</taxon>
        <taxon>Pseudomonadati</taxon>
        <taxon>Myxococcota</taxon>
        <taxon>Myxococcia</taxon>
        <taxon>Myxococcales</taxon>
        <taxon>Cystobacterineae</taxon>
        <taxon>Archangiaceae</taxon>
        <taxon>Cystobacter</taxon>
    </lineage>
</organism>
<keyword evidence="1" id="KW-0472">Membrane</keyword>
<keyword evidence="1" id="KW-1133">Transmembrane helix</keyword>
<dbReference type="EMBL" id="MPIN01000001">
    <property type="protein sequence ID" value="OJH41682.1"/>
    <property type="molecule type" value="Genomic_DNA"/>
</dbReference>